<feature type="domain" description="Glycosyltransferase subfamily 4-like N-terminal" evidence="1">
    <location>
        <begin position="2"/>
        <end position="143"/>
    </location>
</feature>
<dbReference type="RefSeq" id="WP_038608909.1">
    <property type="nucleotide sequence ID" value="NZ_BAABYF010000001.1"/>
</dbReference>
<dbReference type="Proteomes" id="UP001055104">
    <property type="component" value="Unassembled WGS sequence"/>
</dbReference>
<organism evidence="2 8">
    <name type="scientific">Phocaeicola dorei</name>
    <dbReference type="NCBI Taxonomy" id="357276"/>
    <lineage>
        <taxon>Bacteria</taxon>
        <taxon>Pseudomonadati</taxon>
        <taxon>Bacteroidota</taxon>
        <taxon>Bacteroidia</taxon>
        <taxon>Bacteroidales</taxon>
        <taxon>Bacteroidaceae</taxon>
        <taxon>Phocaeicola</taxon>
    </lineage>
</organism>
<dbReference type="EMBL" id="JAWDEV010000010">
    <property type="protein sequence ID" value="MDU0271126.1"/>
    <property type="molecule type" value="Genomic_DNA"/>
</dbReference>
<dbReference type="InterPro" id="IPR028098">
    <property type="entry name" value="Glyco_trans_4-like_N"/>
</dbReference>
<dbReference type="CDD" id="cd03808">
    <property type="entry name" value="GT4_CapM-like"/>
    <property type="match status" value="1"/>
</dbReference>
<dbReference type="EMBL" id="BQOB01000001">
    <property type="protein sequence ID" value="GKH81679.1"/>
    <property type="molecule type" value="Genomic_DNA"/>
</dbReference>
<keyword evidence="2" id="KW-0808">Transferase</keyword>
<reference evidence="5" key="3">
    <citation type="submission" date="2023-10" db="EMBL/GenBank/DDBJ databases">
        <title>Genome of Potential pathogenic bacteria in Crohn's disease.</title>
        <authorList>
            <person name="Rodriguez-Palacios A."/>
        </authorList>
    </citation>
    <scope>NUCLEOTIDE SEQUENCE</scope>
    <source>
        <strain evidence="5">CavFT-hAR62</strain>
    </source>
</reference>
<dbReference type="EMBL" id="VVZA01000008">
    <property type="protein sequence ID" value="KAA5404982.1"/>
    <property type="molecule type" value="Genomic_DNA"/>
</dbReference>
<dbReference type="EMBL" id="VVYY01000001">
    <property type="protein sequence ID" value="KAA5400796.1"/>
    <property type="molecule type" value="Genomic_DNA"/>
</dbReference>
<evidence type="ECO:0000313" key="4">
    <source>
        <dbReference type="EMBL" id="KAA5404982.1"/>
    </source>
</evidence>
<dbReference type="GO" id="GO:0016757">
    <property type="term" value="F:glycosyltransferase activity"/>
    <property type="evidence" value="ECO:0007669"/>
    <property type="project" value="UniProtKB-ARBA"/>
</dbReference>
<sequence>MKILFSGNTAWSMYNFRRLVFEHFLKQGHEVVVVSPFDETYQQQLKALGCKVLPIDIEAKGNNPLKDLCTCYHYRQIMIKEKPDYCFFYTIKPNIYGSMAAASLGISYTPVTTGLGYTFLVDNLISKIAKRLYKFAFRNSPSVWFLNKDDAESFVSGRIIQPAQVHILPGEGIDLSHFAVVEEPEEISFLLVARMLWDKGVGGYVDAARLLKQKYSDVRFKLLGFLGVDNPQAIAKEQMDEWVKEGVVDYLGVTTDVRPFIQDSTCVVLPSFYREGIPFTLMEGAASGRPLVATNGVGCKEVIDDGVNGFLCKLKDAEDLAHCMELIIRMTPEQRMEMGKKGREKMQKEFSMDIVLKHYEEVIGS</sequence>
<dbReference type="Pfam" id="PF13477">
    <property type="entry name" value="Glyco_trans_4_2"/>
    <property type="match status" value="1"/>
</dbReference>
<dbReference type="Proteomes" id="UP000441162">
    <property type="component" value="Unassembled WGS sequence"/>
</dbReference>
<gene>
    <name evidence="2" type="ORF">CE91St7_25630</name>
    <name evidence="4" type="ORF">F2Y51_10890</name>
    <name evidence="3" type="ORF">F2Y58_01085</name>
    <name evidence="5" type="ORF">RVH45_14790</name>
</gene>
<evidence type="ECO:0000313" key="2">
    <source>
        <dbReference type="EMBL" id="GKH81679.1"/>
    </source>
</evidence>
<dbReference type="PANTHER" id="PTHR12526:SF638">
    <property type="entry name" value="SPORE COAT PROTEIN SA"/>
    <property type="match status" value="1"/>
</dbReference>
<dbReference type="KEGG" id="bdo:EL88_04420"/>
<dbReference type="Proteomes" id="UP001181086">
    <property type="component" value="Unassembled WGS sequence"/>
</dbReference>
<dbReference type="SUPFAM" id="SSF53756">
    <property type="entry name" value="UDP-Glycosyltransferase/glycogen phosphorylase"/>
    <property type="match status" value="1"/>
</dbReference>
<evidence type="ECO:0000313" key="6">
    <source>
        <dbReference type="Proteomes" id="UP000441162"/>
    </source>
</evidence>
<reference evidence="2" key="2">
    <citation type="submission" date="2022-01" db="EMBL/GenBank/DDBJ databases">
        <title>Novel bile acid biosynthetic pathways are enriched in the microbiome of centenarians.</title>
        <authorList>
            <person name="Sato Y."/>
            <person name="Atarashi K."/>
            <person name="Plichta R.D."/>
            <person name="Arai Y."/>
            <person name="Sasajima S."/>
            <person name="Kearney M.S."/>
            <person name="Suda W."/>
            <person name="Takeshita K."/>
            <person name="Sasaki T."/>
            <person name="Okamoto S."/>
            <person name="Skelly N.A."/>
            <person name="Okamura Y."/>
            <person name="Vlamakis H."/>
            <person name="Li Y."/>
            <person name="Tanoue T."/>
            <person name="Takei H."/>
            <person name="Nittono H."/>
            <person name="Narushima S."/>
            <person name="Irie J."/>
            <person name="Itoh H."/>
            <person name="Moriya K."/>
            <person name="Sugiura Y."/>
            <person name="Suematsu M."/>
            <person name="Moritoki N."/>
            <person name="Shibata S."/>
            <person name="Littman R.D."/>
            <person name="Fischbach A.M."/>
            <person name="Uwamino Y."/>
            <person name="Inoue T."/>
            <person name="Honda A."/>
            <person name="Hattori M."/>
            <person name="Murai T."/>
            <person name="Xavier J.R."/>
            <person name="Hirose N."/>
            <person name="Honda K."/>
        </authorList>
    </citation>
    <scope>NUCLEOTIDE SEQUENCE</scope>
    <source>
        <strain evidence="2">CE91-St7</strain>
    </source>
</reference>
<evidence type="ECO:0000313" key="5">
    <source>
        <dbReference type="EMBL" id="MDU0271126.1"/>
    </source>
</evidence>
<reference evidence="6 7" key="1">
    <citation type="journal article" date="2019" name="Nat. Med.">
        <title>A library of human gut bacterial isolates paired with longitudinal multiomics data enables mechanistic microbiome research.</title>
        <authorList>
            <person name="Poyet M."/>
            <person name="Groussin M."/>
            <person name="Gibbons S.M."/>
            <person name="Avila-Pacheco J."/>
            <person name="Jiang X."/>
            <person name="Kearney S.M."/>
            <person name="Perrotta A.R."/>
            <person name="Berdy B."/>
            <person name="Zhao S."/>
            <person name="Lieberman T.D."/>
            <person name="Swanson P.K."/>
            <person name="Smith M."/>
            <person name="Roesemann S."/>
            <person name="Alexander J.E."/>
            <person name="Rich S.A."/>
            <person name="Livny J."/>
            <person name="Vlamakis H."/>
            <person name="Clish C."/>
            <person name="Bullock K."/>
            <person name="Deik A."/>
            <person name="Scott J."/>
            <person name="Pierce K.A."/>
            <person name="Xavier R.J."/>
            <person name="Alm E.J."/>
        </authorList>
    </citation>
    <scope>NUCLEOTIDE SEQUENCE [LARGE SCALE GENOMIC DNA]</scope>
    <source>
        <strain evidence="3 7">BIOML-A1</strain>
        <strain evidence="4 6">BIOML-A4</strain>
    </source>
</reference>
<dbReference type="Pfam" id="PF13692">
    <property type="entry name" value="Glyco_trans_1_4"/>
    <property type="match status" value="1"/>
</dbReference>
<accession>A0A4Q5I037</accession>
<dbReference type="AlphaFoldDB" id="A0A4Q5I037"/>
<proteinExistence type="predicted"/>
<dbReference type="Gene3D" id="3.40.50.2000">
    <property type="entry name" value="Glycogen Phosphorylase B"/>
    <property type="match status" value="2"/>
</dbReference>
<evidence type="ECO:0000313" key="3">
    <source>
        <dbReference type="EMBL" id="KAA5400796.1"/>
    </source>
</evidence>
<evidence type="ECO:0000259" key="1">
    <source>
        <dbReference type="Pfam" id="PF13477"/>
    </source>
</evidence>
<protein>
    <submittedName>
        <fullName evidence="2">Glycosyl transferase</fullName>
    </submittedName>
    <submittedName>
        <fullName evidence="3">Glycosyltransferase family 4 protein</fullName>
    </submittedName>
</protein>
<dbReference type="PANTHER" id="PTHR12526">
    <property type="entry name" value="GLYCOSYLTRANSFERASE"/>
    <property type="match status" value="1"/>
</dbReference>
<dbReference type="Proteomes" id="UP000481616">
    <property type="component" value="Unassembled WGS sequence"/>
</dbReference>
<evidence type="ECO:0000313" key="7">
    <source>
        <dbReference type="Proteomes" id="UP000481616"/>
    </source>
</evidence>
<name>A0A4Q5I037_9BACT</name>
<comment type="caution">
    <text evidence="2">The sequence shown here is derived from an EMBL/GenBank/DDBJ whole genome shotgun (WGS) entry which is preliminary data.</text>
</comment>
<evidence type="ECO:0000313" key="8">
    <source>
        <dbReference type="Proteomes" id="UP001055104"/>
    </source>
</evidence>